<organism evidence="2">
    <name type="scientific">Arundo donax</name>
    <name type="common">Giant reed</name>
    <name type="synonym">Donax arundinaceus</name>
    <dbReference type="NCBI Taxonomy" id="35708"/>
    <lineage>
        <taxon>Eukaryota</taxon>
        <taxon>Viridiplantae</taxon>
        <taxon>Streptophyta</taxon>
        <taxon>Embryophyta</taxon>
        <taxon>Tracheophyta</taxon>
        <taxon>Spermatophyta</taxon>
        <taxon>Magnoliopsida</taxon>
        <taxon>Liliopsida</taxon>
        <taxon>Poales</taxon>
        <taxon>Poaceae</taxon>
        <taxon>PACMAD clade</taxon>
        <taxon>Arundinoideae</taxon>
        <taxon>Arundineae</taxon>
        <taxon>Arundo</taxon>
    </lineage>
</organism>
<feature type="region of interest" description="Disordered" evidence="1">
    <location>
        <begin position="37"/>
        <end position="86"/>
    </location>
</feature>
<evidence type="ECO:0000256" key="1">
    <source>
        <dbReference type="SAM" id="MobiDB-lite"/>
    </source>
</evidence>
<dbReference type="AlphaFoldDB" id="A0A0A9HR54"/>
<reference evidence="2" key="1">
    <citation type="submission" date="2014-09" db="EMBL/GenBank/DDBJ databases">
        <authorList>
            <person name="Magalhaes I.L.F."/>
            <person name="Oliveira U."/>
            <person name="Santos F.R."/>
            <person name="Vidigal T.H.D.A."/>
            <person name="Brescovit A.D."/>
            <person name="Santos A.J."/>
        </authorList>
    </citation>
    <scope>NUCLEOTIDE SEQUENCE</scope>
    <source>
        <tissue evidence="2">Shoot tissue taken approximately 20 cm above the soil surface</tissue>
    </source>
</reference>
<feature type="compositionally biased region" description="Basic and acidic residues" evidence="1">
    <location>
        <begin position="48"/>
        <end position="64"/>
    </location>
</feature>
<accession>A0A0A9HR54</accession>
<proteinExistence type="predicted"/>
<evidence type="ECO:0000313" key="2">
    <source>
        <dbReference type="EMBL" id="JAE37381.1"/>
    </source>
</evidence>
<sequence>MVPAVVGPTPELPRWLVPWPSHGKGRWRAWVAAAGLSRPSHRTTLSRQWDRRRGAPRGADDRSRGRTPAVAMGPRNPNPRVRALGA</sequence>
<dbReference type="EMBL" id="GBRH01160515">
    <property type="protein sequence ID" value="JAE37381.1"/>
    <property type="molecule type" value="Transcribed_RNA"/>
</dbReference>
<reference evidence="2" key="2">
    <citation type="journal article" date="2015" name="Data Brief">
        <title>Shoot transcriptome of the giant reed, Arundo donax.</title>
        <authorList>
            <person name="Barrero R.A."/>
            <person name="Guerrero F.D."/>
            <person name="Moolhuijzen P."/>
            <person name="Goolsby J.A."/>
            <person name="Tidwell J."/>
            <person name="Bellgard S.E."/>
            <person name="Bellgard M.I."/>
        </authorList>
    </citation>
    <scope>NUCLEOTIDE SEQUENCE</scope>
    <source>
        <tissue evidence="2">Shoot tissue taken approximately 20 cm above the soil surface</tissue>
    </source>
</reference>
<name>A0A0A9HR54_ARUDO</name>
<protein>
    <submittedName>
        <fullName evidence="2">Uncharacterized protein</fullName>
    </submittedName>
</protein>